<keyword evidence="1" id="KW-0812">Transmembrane</keyword>
<sequence length="69" mass="8085">MENKYKSIIRTRFYFFCSIFLSLGIIIGISCQNTWIPFVLYFIIFIGLLLRQSDTIFLFLLSSLIFTSG</sequence>
<dbReference type="EMBL" id="UINC01056011">
    <property type="protein sequence ID" value="SVB75545.1"/>
    <property type="molecule type" value="Genomic_DNA"/>
</dbReference>
<accession>A0A382GLA6</accession>
<reference evidence="2" key="1">
    <citation type="submission" date="2018-05" db="EMBL/GenBank/DDBJ databases">
        <authorList>
            <person name="Lanie J.A."/>
            <person name="Ng W.-L."/>
            <person name="Kazmierczak K.M."/>
            <person name="Andrzejewski T.M."/>
            <person name="Davidsen T.M."/>
            <person name="Wayne K.J."/>
            <person name="Tettelin H."/>
            <person name="Glass J.I."/>
            <person name="Rusch D."/>
            <person name="Podicherti R."/>
            <person name="Tsui H.-C.T."/>
            <person name="Winkler M.E."/>
        </authorList>
    </citation>
    <scope>NUCLEOTIDE SEQUENCE</scope>
</reference>
<evidence type="ECO:0000313" key="2">
    <source>
        <dbReference type="EMBL" id="SVB75545.1"/>
    </source>
</evidence>
<feature type="transmembrane region" description="Helical" evidence="1">
    <location>
        <begin position="12"/>
        <end position="29"/>
    </location>
</feature>
<name>A0A382GLA6_9ZZZZ</name>
<dbReference type="AlphaFoldDB" id="A0A382GLA6"/>
<gene>
    <name evidence="2" type="ORF">METZ01_LOCUS228399</name>
</gene>
<organism evidence="2">
    <name type="scientific">marine metagenome</name>
    <dbReference type="NCBI Taxonomy" id="408172"/>
    <lineage>
        <taxon>unclassified sequences</taxon>
        <taxon>metagenomes</taxon>
        <taxon>ecological metagenomes</taxon>
    </lineage>
</organism>
<keyword evidence="1" id="KW-0472">Membrane</keyword>
<feature type="non-terminal residue" evidence="2">
    <location>
        <position position="69"/>
    </location>
</feature>
<feature type="transmembrane region" description="Helical" evidence="1">
    <location>
        <begin position="35"/>
        <end position="61"/>
    </location>
</feature>
<protein>
    <submittedName>
        <fullName evidence="2">Uncharacterized protein</fullName>
    </submittedName>
</protein>
<evidence type="ECO:0000256" key="1">
    <source>
        <dbReference type="SAM" id="Phobius"/>
    </source>
</evidence>
<dbReference type="PROSITE" id="PS51257">
    <property type="entry name" value="PROKAR_LIPOPROTEIN"/>
    <property type="match status" value="1"/>
</dbReference>
<keyword evidence="1" id="KW-1133">Transmembrane helix</keyword>
<proteinExistence type="predicted"/>